<evidence type="ECO:0008006" key="4">
    <source>
        <dbReference type="Google" id="ProtNLM"/>
    </source>
</evidence>
<feature type="chain" id="PRO_5036697761" description="VCBS repeat-containing protein" evidence="1">
    <location>
        <begin position="26"/>
        <end position="359"/>
    </location>
</feature>
<dbReference type="EMBL" id="JABZMK010000006">
    <property type="protein sequence ID" value="MBF1128932.1"/>
    <property type="molecule type" value="Genomic_DNA"/>
</dbReference>
<reference evidence="2" key="1">
    <citation type="submission" date="2020-04" db="EMBL/GenBank/DDBJ databases">
        <title>Deep metagenomics examines the oral microbiome during advanced dental caries in children, revealing novel taxa and co-occurrences with host molecules.</title>
        <authorList>
            <person name="Baker J.L."/>
            <person name="Morton J.T."/>
            <person name="Dinis M."/>
            <person name="Alvarez R."/>
            <person name="Tran N.C."/>
            <person name="Knight R."/>
            <person name="Edlund A."/>
        </authorList>
    </citation>
    <scope>NUCLEOTIDE SEQUENCE</scope>
    <source>
        <strain evidence="2">JCVI_32_bin.14</strain>
    </source>
</reference>
<accession>A0A930B7B5</accession>
<evidence type="ECO:0000256" key="1">
    <source>
        <dbReference type="SAM" id="SignalP"/>
    </source>
</evidence>
<dbReference type="InterPro" id="IPR028994">
    <property type="entry name" value="Integrin_alpha_N"/>
</dbReference>
<dbReference type="Proteomes" id="UP000757890">
    <property type="component" value="Unassembled WGS sequence"/>
</dbReference>
<protein>
    <recommendedName>
        <fullName evidence="4">VCBS repeat-containing protein</fullName>
    </recommendedName>
</protein>
<feature type="signal peptide" evidence="1">
    <location>
        <begin position="1"/>
        <end position="25"/>
    </location>
</feature>
<name>A0A930B7B5_9FIRM</name>
<dbReference type="SUPFAM" id="SSF69318">
    <property type="entry name" value="Integrin alpha N-terminal domain"/>
    <property type="match status" value="1"/>
</dbReference>
<keyword evidence="1" id="KW-0732">Signal</keyword>
<evidence type="ECO:0000313" key="3">
    <source>
        <dbReference type="Proteomes" id="UP000757890"/>
    </source>
</evidence>
<gene>
    <name evidence="2" type="ORF">HXL70_02675</name>
</gene>
<sequence>MKFSKWLRILAVSGCIAATAVSAGAFSCSDFERNGGGPYKETLDALYENMTAGEGSNDQLAGSVGIMETVNALGREAALQGTGFAIEDITGDGVPELLVGSMPGSGESVYAVYTIRNGTPAAVLDGWARNGYYALGGGRFYYHGSGGAAYSAFGTCHLSYDGSRIEWEDFYFSDIKDSSAGMIGYFHNTTGVWKKAEAEELFISRDRFFEMDETLRTGIRAIGKVPFSEYACSHEAAADGTVQAHWAEDALSDYGEYDEFMAETSEYQVRVLFSTQDEVRDFRVLRLVPDLDEEGNMTFFETELYYAGRLTAERPLVLGMVFHGDTPGYGISYTDGNGRTRRFYIGMSGDDGSLFLGEF</sequence>
<evidence type="ECO:0000313" key="2">
    <source>
        <dbReference type="EMBL" id="MBF1128932.1"/>
    </source>
</evidence>
<dbReference type="PROSITE" id="PS51257">
    <property type="entry name" value="PROKAR_LIPOPROTEIN"/>
    <property type="match status" value="1"/>
</dbReference>
<dbReference type="AlphaFoldDB" id="A0A930B7B5"/>
<proteinExistence type="predicted"/>
<organism evidence="2 3">
    <name type="scientific">Dialister invisus</name>
    <dbReference type="NCBI Taxonomy" id="218538"/>
    <lineage>
        <taxon>Bacteria</taxon>
        <taxon>Bacillati</taxon>
        <taxon>Bacillota</taxon>
        <taxon>Negativicutes</taxon>
        <taxon>Veillonellales</taxon>
        <taxon>Veillonellaceae</taxon>
        <taxon>Dialister</taxon>
    </lineage>
</organism>
<comment type="caution">
    <text evidence="2">The sequence shown here is derived from an EMBL/GenBank/DDBJ whole genome shotgun (WGS) entry which is preliminary data.</text>
</comment>